<gene>
    <name evidence="2" type="ORF">QQX03_01220</name>
</gene>
<feature type="transmembrane region" description="Helical" evidence="1">
    <location>
        <begin position="12"/>
        <end position="31"/>
    </location>
</feature>
<feature type="transmembrane region" description="Helical" evidence="1">
    <location>
        <begin position="139"/>
        <end position="160"/>
    </location>
</feature>
<proteinExistence type="predicted"/>
<dbReference type="EMBL" id="CP127221">
    <property type="protein sequence ID" value="WIW95754.1"/>
    <property type="molecule type" value="Genomic_DNA"/>
</dbReference>
<dbReference type="AlphaFoldDB" id="A0A9Y2F2E6"/>
<dbReference type="Proteomes" id="UP001231445">
    <property type="component" value="Chromosome"/>
</dbReference>
<evidence type="ECO:0000313" key="3">
    <source>
        <dbReference type="Proteomes" id="UP001231445"/>
    </source>
</evidence>
<feature type="transmembrane region" description="Helical" evidence="1">
    <location>
        <begin position="172"/>
        <end position="191"/>
    </location>
</feature>
<dbReference type="RefSeq" id="WP_285976067.1">
    <property type="nucleotide sequence ID" value="NZ_CP127221.1"/>
</dbReference>
<keyword evidence="1" id="KW-0812">Transmembrane</keyword>
<accession>A0A9Y2F2E6</accession>
<evidence type="ECO:0000256" key="1">
    <source>
        <dbReference type="SAM" id="Phobius"/>
    </source>
</evidence>
<protein>
    <submittedName>
        <fullName evidence="2">Uncharacterized protein</fullName>
    </submittedName>
</protein>
<keyword evidence="1" id="KW-0472">Membrane</keyword>
<feature type="transmembrane region" description="Helical" evidence="1">
    <location>
        <begin position="73"/>
        <end position="91"/>
    </location>
</feature>
<evidence type="ECO:0000313" key="2">
    <source>
        <dbReference type="EMBL" id="WIW95754.1"/>
    </source>
</evidence>
<dbReference type="KEGG" id="arue:QQX03_01220"/>
<reference evidence="2 3" key="1">
    <citation type="submission" date="2023-06" db="EMBL/GenBank/DDBJ databases">
        <title>Altererythrobacter rubellus NBRC 112769 genome.</title>
        <authorList>
            <person name="Zhang K."/>
        </authorList>
    </citation>
    <scope>NUCLEOTIDE SEQUENCE [LARGE SCALE GENOMIC DNA]</scope>
    <source>
        <strain evidence="2 3">NBRC 112769</strain>
    </source>
</reference>
<sequence>MTSDSPSSTTKLCLGAAASSLIGALALMFVWKSDAINTTTAYVLATIPVSLMVFAFVKGLSLSKDNSLATHRYLLRMALTMAFYLITLMLAEHFIDGRGLTGPVAALLAFLPGLSFAGVVWVFGGLIMEEKDEFFRMLYVRQGLIATGISFTLAAIWGFLETYSIVEPVAAFWWPTIWCLGLGVGAIFNKIKYGTYGEIR</sequence>
<feature type="transmembrane region" description="Helical" evidence="1">
    <location>
        <begin position="103"/>
        <end position="127"/>
    </location>
</feature>
<feature type="transmembrane region" description="Helical" evidence="1">
    <location>
        <begin position="43"/>
        <end position="61"/>
    </location>
</feature>
<keyword evidence="3" id="KW-1185">Reference proteome</keyword>
<organism evidence="2 3">
    <name type="scientific">Altererythrobacter rubellus</name>
    <dbReference type="NCBI Taxonomy" id="2173831"/>
    <lineage>
        <taxon>Bacteria</taxon>
        <taxon>Pseudomonadati</taxon>
        <taxon>Pseudomonadota</taxon>
        <taxon>Alphaproteobacteria</taxon>
        <taxon>Sphingomonadales</taxon>
        <taxon>Erythrobacteraceae</taxon>
        <taxon>Altererythrobacter</taxon>
    </lineage>
</organism>
<keyword evidence="1" id="KW-1133">Transmembrane helix</keyword>
<name>A0A9Y2F2E6_9SPHN</name>